<evidence type="ECO:0000313" key="2">
    <source>
        <dbReference type="EMBL" id="ASS93118.1"/>
    </source>
</evidence>
<proteinExistence type="predicted"/>
<dbReference type="OrthoDB" id="2857684at2"/>
<sequence>MYIWNINKLVMALQAETITGKQKKRYRITFWVLVALTVFSLPGVYTPASMNRYDVIDLILFIIINVIAIYLLIVIYKKRSRKELDFFLPFFSLMIPLFLRNSLWTILLTIIALFILSYLPLIIHLRKLILSM</sequence>
<dbReference type="Proteomes" id="UP000214618">
    <property type="component" value="Chromosome"/>
</dbReference>
<gene>
    <name evidence="2" type="ORF">BS1321_03545</name>
</gene>
<feature type="transmembrane region" description="Helical" evidence="1">
    <location>
        <begin position="28"/>
        <end position="46"/>
    </location>
</feature>
<dbReference type="EMBL" id="CP017704">
    <property type="protein sequence ID" value="ASS93118.1"/>
    <property type="molecule type" value="Genomic_DNA"/>
</dbReference>
<keyword evidence="1" id="KW-1133">Transmembrane helix</keyword>
<evidence type="ECO:0000313" key="3">
    <source>
        <dbReference type="Proteomes" id="UP000214618"/>
    </source>
</evidence>
<feature type="transmembrane region" description="Helical" evidence="1">
    <location>
        <begin position="58"/>
        <end position="76"/>
    </location>
</feature>
<dbReference type="GeneID" id="56471800"/>
<organism evidence="2 3">
    <name type="scientific">Peribacillus simplex NBRC 15720 = DSM 1321</name>
    <dbReference type="NCBI Taxonomy" id="1349754"/>
    <lineage>
        <taxon>Bacteria</taxon>
        <taxon>Bacillati</taxon>
        <taxon>Bacillota</taxon>
        <taxon>Bacilli</taxon>
        <taxon>Bacillales</taxon>
        <taxon>Bacillaceae</taxon>
        <taxon>Peribacillus</taxon>
    </lineage>
</organism>
<reference evidence="2 3" key="1">
    <citation type="submission" date="2016-10" db="EMBL/GenBank/DDBJ databases">
        <title>The whole genome sequencing and assembly of Bacillus simplex DSM 1321 strain.</title>
        <authorList>
            <person name="Park M.-K."/>
            <person name="Lee Y.-J."/>
            <person name="Yi H."/>
            <person name="Bahn Y.-S."/>
            <person name="Kim J.F."/>
            <person name="Lee D.-W."/>
        </authorList>
    </citation>
    <scope>NUCLEOTIDE SEQUENCE [LARGE SCALE GENOMIC DNA]</scope>
    <source>
        <strain evidence="2 3">DSM 1321</strain>
    </source>
</reference>
<name>A0A223ED00_9BACI</name>
<feature type="transmembrane region" description="Helical" evidence="1">
    <location>
        <begin position="105"/>
        <end position="125"/>
    </location>
</feature>
<keyword evidence="1" id="KW-0812">Transmembrane</keyword>
<accession>A0A223ED00</accession>
<keyword evidence="1" id="KW-0472">Membrane</keyword>
<protein>
    <submittedName>
        <fullName evidence="2">Uncharacterized protein</fullName>
    </submittedName>
</protein>
<dbReference type="RefSeq" id="WP_063234533.1">
    <property type="nucleotide sequence ID" value="NZ_BCVO01000016.1"/>
</dbReference>
<evidence type="ECO:0000256" key="1">
    <source>
        <dbReference type="SAM" id="Phobius"/>
    </source>
</evidence>
<dbReference type="AlphaFoldDB" id="A0A223ED00"/>
<feature type="transmembrane region" description="Helical" evidence="1">
    <location>
        <begin position="83"/>
        <end position="99"/>
    </location>
</feature>